<evidence type="ECO:0000256" key="2">
    <source>
        <dbReference type="SAM" id="SignalP"/>
    </source>
</evidence>
<dbReference type="EMBL" id="LCFP01000001">
    <property type="protein sequence ID" value="KKS98733.1"/>
    <property type="molecule type" value="Genomic_DNA"/>
</dbReference>
<dbReference type="Gene3D" id="2.60.40.1170">
    <property type="entry name" value="Mu homology domain, subdomain B"/>
    <property type="match status" value="1"/>
</dbReference>
<dbReference type="STRING" id="1618443.UV73_C0001G0254"/>
<proteinExistence type="predicted"/>
<name>A0A0G1GIY9_9BACT</name>
<gene>
    <name evidence="4" type="ORF">UV73_C0001G0254</name>
</gene>
<evidence type="ECO:0000313" key="5">
    <source>
        <dbReference type="Proteomes" id="UP000034894"/>
    </source>
</evidence>
<comment type="caution">
    <text evidence="4">The sequence shown here is derived from an EMBL/GenBank/DDBJ whole genome shotgun (WGS) entry which is preliminary data.</text>
</comment>
<dbReference type="AlphaFoldDB" id="A0A0G1GIY9"/>
<dbReference type="Proteomes" id="UP000034894">
    <property type="component" value="Unassembled WGS sequence"/>
</dbReference>
<evidence type="ECO:0000313" key="4">
    <source>
        <dbReference type="EMBL" id="KKS98733.1"/>
    </source>
</evidence>
<feature type="compositionally biased region" description="Acidic residues" evidence="1">
    <location>
        <begin position="28"/>
        <end position="45"/>
    </location>
</feature>
<feature type="region of interest" description="Disordered" evidence="1">
    <location>
        <begin position="27"/>
        <end position="51"/>
    </location>
</feature>
<keyword evidence="2" id="KW-0732">Signal</keyword>
<dbReference type="InterPro" id="IPR001434">
    <property type="entry name" value="OmcB-like_DUF11"/>
</dbReference>
<feature type="chain" id="PRO_5002537382" description="DUF11 domain-containing protein" evidence="2">
    <location>
        <begin position="28"/>
        <end position="249"/>
    </location>
</feature>
<feature type="signal peptide" evidence="2">
    <location>
        <begin position="1"/>
        <end position="27"/>
    </location>
</feature>
<accession>A0A0G1GIY9</accession>
<evidence type="ECO:0000259" key="3">
    <source>
        <dbReference type="Pfam" id="PF01345"/>
    </source>
</evidence>
<sequence length="249" mass="27254">MKNYFLRAVFFLALICVVVLNPLSVSADGDEEEPTPTPQEEQEVSEDTKGGVPVYGGTTVYGGEPVYGGGVIVSKSGELLIDKMVLNPATDAFVDHLGPTDPKYRSLQIVTFRIRVENSGEESLGEVVVTDLLPDFVDFMSGPGSYDQDSRKLTFTVENLEPGESEEFHIKARASHQATLPEEKNIVCPVNIAEAVTGDRQEKDESQFCIEKEMEVEQVPETGADPFMITAIGSALSAGIWFRKKSKKD</sequence>
<feature type="domain" description="DUF11" evidence="3">
    <location>
        <begin position="106"/>
        <end position="192"/>
    </location>
</feature>
<dbReference type="InterPro" id="IPR047589">
    <property type="entry name" value="DUF11_rpt"/>
</dbReference>
<evidence type="ECO:0000256" key="1">
    <source>
        <dbReference type="SAM" id="MobiDB-lite"/>
    </source>
</evidence>
<reference evidence="4 5" key="1">
    <citation type="journal article" date="2015" name="Nature">
        <title>rRNA introns, odd ribosomes, and small enigmatic genomes across a large radiation of phyla.</title>
        <authorList>
            <person name="Brown C.T."/>
            <person name="Hug L.A."/>
            <person name="Thomas B.C."/>
            <person name="Sharon I."/>
            <person name="Castelle C.J."/>
            <person name="Singh A."/>
            <person name="Wilkins M.J."/>
            <person name="Williams K.H."/>
            <person name="Banfield J.F."/>
        </authorList>
    </citation>
    <scope>NUCLEOTIDE SEQUENCE [LARGE SCALE GENOMIC DNA]</scope>
</reference>
<protein>
    <recommendedName>
        <fullName evidence="3">DUF11 domain-containing protein</fullName>
    </recommendedName>
</protein>
<dbReference type="NCBIfam" id="TIGR01451">
    <property type="entry name" value="B_ant_repeat"/>
    <property type="match status" value="1"/>
</dbReference>
<dbReference type="Pfam" id="PF01345">
    <property type="entry name" value="DUF11"/>
    <property type="match status" value="1"/>
</dbReference>
<organism evidence="4 5">
    <name type="scientific">Candidatus Gottesmanbacteria bacterium GW2011_GWA2_43_14</name>
    <dbReference type="NCBI Taxonomy" id="1618443"/>
    <lineage>
        <taxon>Bacteria</taxon>
        <taxon>Candidatus Gottesmaniibacteriota</taxon>
    </lineage>
</organism>